<feature type="region of interest" description="Disordered" evidence="1">
    <location>
        <begin position="57"/>
        <end position="77"/>
    </location>
</feature>
<organism evidence="2 3">
    <name type="scientific">Paraburkholderia fungorum</name>
    <dbReference type="NCBI Taxonomy" id="134537"/>
    <lineage>
        <taxon>Bacteria</taxon>
        <taxon>Pseudomonadati</taxon>
        <taxon>Pseudomonadota</taxon>
        <taxon>Betaproteobacteria</taxon>
        <taxon>Burkholderiales</taxon>
        <taxon>Burkholderiaceae</taxon>
        <taxon>Paraburkholderia</taxon>
    </lineage>
</organism>
<proteinExistence type="predicted"/>
<protein>
    <recommendedName>
        <fullName evidence="4">DUF4148 domain-containing protein</fullName>
    </recommendedName>
</protein>
<evidence type="ECO:0000256" key="1">
    <source>
        <dbReference type="SAM" id="MobiDB-lite"/>
    </source>
</evidence>
<dbReference type="Pfam" id="PF13663">
    <property type="entry name" value="DUF4148"/>
    <property type="match status" value="1"/>
</dbReference>
<sequence>MSALTFAQTAPSQGKTRAEVVQALVQAQHEGTVPANKHNYPPSADLVARNKELHTLSVHAGESGHELDAHDSRLASR</sequence>
<gene>
    <name evidence="2" type="ORF">GGD69_005923</name>
</gene>
<feature type="compositionally biased region" description="Basic and acidic residues" evidence="1">
    <location>
        <begin position="62"/>
        <end position="77"/>
    </location>
</feature>
<evidence type="ECO:0000313" key="2">
    <source>
        <dbReference type="EMBL" id="MBB6205029.1"/>
    </source>
</evidence>
<comment type="caution">
    <text evidence="2">The sequence shown here is derived from an EMBL/GenBank/DDBJ whole genome shotgun (WGS) entry which is preliminary data.</text>
</comment>
<evidence type="ECO:0008006" key="4">
    <source>
        <dbReference type="Google" id="ProtNLM"/>
    </source>
</evidence>
<evidence type="ECO:0000313" key="3">
    <source>
        <dbReference type="Proteomes" id="UP000518681"/>
    </source>
</evidence>
<dbReference type="RefSeq" id="WP_414691970.1">
    <property type="nucleotide sequence ID" value="NZ_CP010024.1"/>
</dbReference>
<dbReference type="InterPro" id="IPR025421">
    <property type="entry name" value="DUF4148"/>
</dbReference>
<accession>A0AAW3V294</accession>
<dbReference type="AlphaFoldDB" id="A0AAW3V294"/>
<dbReference type="EMBL" id="JACIIK010000011">
    <property type="protein sequence ID" value="MBB6205029.1"/>
    <property type="molecule type" value="Genomic_DNA"/>
</dbReference>
<dbReference type="GeneID" id="66513402"/>
<name>A0AAW3V294_9BURK</name>
<reference evidence="2 3" key="1">
    <citation type="submission" date="2020-08" db="EMBL/GenBank/DDBJ databases">
        <title>Genomic Encyclopedia of Type Strains, Phase IV (KMG-V): Genome sequencing to study the core and pangenomes of soil and plant-associated prokaryotes.</title>
        <authorList>
            <person name="Whitman W."/>
        </authorList>
    </citation>
    <scope>NUCLEOTIDE SEQUENCE [LARGE SCALE GENOMIC DNA]</scope>
    <source>
        <strain evidence="2 3">SEMIA 4013</strain>
    </source>
</reference>
<dbReference type="Proteomes" id="UP000518681">
    <property type="component" value="Unassembled WGS sequence"/>
</dbReference>